<dbReference type="Pfam" id="PF20178">
    <property type="entry name" value="ToxA_N"/>
    <property type="match status" value="1"/>
</dbReference>
<name>A0A4D6X9V3_PSEPU</name>
<evidence type="ECO:0000259" key="1">
    <source>
        <dbReference type="Pfam" id="PF20178"/>
    </source>
</evidence>
<dbReference type="SUPFAM" id="SSF56399">
    <property type="entry name" value="ADP-ribosylation"/>
    <property type="match status" value="1"/>
</dbReference>
<dbReference type="AlphaFoldDB" id="A0A4D6X9V3"/>
<feature type="domain" description="Dermonecrotic toxin N-terminal" evidence="1">
    <location>
        <begin position="2"/>
        <end position="183"/>
    </location>
</feature>
<dbReference type="OrthoDB" id="5653126at2"/>
<dbReference type="EMBL" id="CP039371">
    <property type="protein sequence ID" value="QCI11188.1"/>
    <property type="molecule type" value="Genomic_DNA"/>
</dbReference>
<accession>A0A4D6X9V3</accession>
<gene>
    <name evidence="2" type="ORF">E6B08_07080</name>
</gene>
<reference evidence="3" key="1">
    <citation type="submission" date="2019-04" db="EMBL/GenBank/DDBJ databases">
        <title>Genome sequence of Pseudomonas putida 1290, an auxin catabolizing strain.</title>
        <authorList>
            <person name="Laird T.S."/>
            <person name="Leveau J.H.J."/>
        </authorList>
    </citation>
    <scope>NUCLEOTIDE SEQUENCE [LARGE SCALE GENOMIC DNA]</scope>
    <source>
        <strain evidence="3">1290</strain>
    </source>
</reference>
<sequence length="645" mass="72033">MIQRFDLHFQHAPDELDLYGGFYRQGRHAIRFEERNEVPMLGSAVQADLWALDFAVLYRAQVERFWATYGDDFRVLAKVTLLGETEQARRAGLIDATDMVRLRSLVIAGLAPHQMPSLEQLRQHSASTVLEVKAYQLARDSRDTFYTLHASDGRTLLWVPWQAQGMRGFTDELAVAQWLRLTLGNLATLTDYAEATVDDQGDQTRLNEAKATLRSIADSATVEDALAILHTRQRTFQGSVFARMAEKAGLEMARSAQTMLDNAELRKAMLRGYLAAFLNVFGGLAPLGWPVALTILGATFTKVALDVDAAARARDAQMRKDALRQAMLESLFGALYLTDIGFQTSFAMLAYQAPMHEVHATLEHWQAAEAPGMLLAELDVNDLVLAELVNEGPLRGIQIRPDGSYWIEMQGLTYRVRFSHELSAWLIVPPDNPFAFGPLRPVRLDASGEWQLLAPPNLIGGSPPSLPAMASEPSALWDEYVRYDVSRTQIASARAISRQKRLLKNAQIPTLAPGQVPDVDVHGLDCVLGEGARQYSYRDADGRYYNALIEYYTDSDAKINDVFRTGSYRYGDETDYIKDLADSLEQLPKSNEVTLFRGGSDSRGTGGRHFRTGQIVVGDVLVNTDFTSFTENPYMAPQFRRRADH</sequence>
<organism evidence="2 3">
    <name type="scientific">Pseudomonas putida</name>
    <name type="common">Arthrobacter siderocapsulatus</name>
    <dbReference type="NCBI Taxonomy" id="303"/>
    <lineage>
        <taxon>Bacteria</taxon>
        <taxon>Pseudomonadati</taxon>
        <taxon>Pseudomonadota</taxon>
        <taxon>Gammaproteobacteria</taxon>
        <taxon>Pseudomonadales</taxon>
        <taxon>Pseudomonadaceae</taxon>
        <taxon>Pseudomonas</taxon>
    </lineage>
</organism>
<evidence type="ECO:0000313" key="3">
    <source>
        <dbReference type="Proteomes" id="UP000298551"/>
    </source>
</evidence>
<dbReference type="Proteomes" id="UP000298551">
    <property type="component" value="Chromosome"/>
</dbReference>
<evidence type="ECO:0000313" key="2">
    <source>
        <dbReference type="EMBL" id="QCI11188.1"/>
    </source>
</evidence>
<protein>
    <recommendedName>
        <fullName evidence="1">Dermonecrotic toxin N-terminal domain-containing protein</fullName>
    </recommendedName>
</protein>
<dbReference type="Gene3D" id="3.90.176.10">
    <property type="entry name" value="Toxin ADP-ribosyltransferase, Chain A, domain 1"/>
    <property type="match status" value="1"/>
</dbReference>
<proteinExistence type="predicted"/>
<dbReference type="InterPro" id="IPR046673">
    <property type="entry name" value="ToxA_N"/>
</dbReference>